<keyword evidence="1" id="KW-0472">Membrane</keyword>
<evidence type="ECO:0000313" key="3">
    <source>
        <dbReference type="Proteomes" id="UP001217044"/>
    </source>
</evidence>
<protein>
    <recommendedName>
        <fullName evidence="4">DUF4190 domain-containing protein</fullName>
    </recommendedName>
</protein>
<feature type="transmembrane region" description="Helical" evidence="1">
    <location>
        <begin position="21"/>
        <end position="54"/>
    </location>
</feature>
<keyword evidence="3" id="KW-1185">Reference proteome</keyword>
<name>A0ABY7V0J5_9DEIO</name>
<feature type="transmembrane region" description="Helical" evidence="1">
    <location>
        <begin position="74"/>
        <end position="96"/>
    </location>
</feature>
<evidence type="ECO:0000313" key="2">
    <source>
        <dbReference type="EMBL" id="WDA58696.1"/>
    </source>
</evidence>
<proteinExistence type="predicted"/>
<dbReference type="Proteomes" id="UP001217044">
    <property type="component" value="Chromosome"/>
</dbReference>
<evidence type="ECO:0000256" key="1">
    <source>
        <dbReference type="SAM" id="Phobius"/>
    </source>
</evidence>
<accession>A0ABY7V0J5</accession>
<keyword evidence="1" id="KW-1133">Transmembrane helix</keyword>
<reference evidence="2 3" key="1">
    <citation type="submission" date="2022-12" db="EMBL/GenBank/DDBJ databases">
        <title>Genome Sequence of Deinococcus aquaticus Type Strain PB314.</title>
        <authorList>
            <person name="Albert C."/>
            <person name="Hill J."/>
            <person name="Boren L."/>
            <person name="Scholz-Ng S."/>
            <person name="Fatema N."/>
            <person name="Grosso R."/>
            <person name="Soboslay E."/>
            <person name="Tuohy J."/>
        </authorList>
    </citation>
    <scope>NUCLEOTIDE SEQUENCE [LARGE SCALE GENOMIC DNA]</scope>
    <source>
        <strain evidence="2 3">PB-314</strain>
    </source>
</reference>
<gene>
    <name evidence="2" type="ORF">M8445_00310</name>
</gene>
<dbReference type="EMBL" id="CP115165">
    <property type="protein sequence ID" value="WDA58696.1"/>
    <property type="molecule type" value="Genomic_DNA"/>
</dbReference>
<sequence length="102" mass="10398">MSDPQRAPTSAPPRDHPARTWRAAGCGGMALGMLGFTVGVLLVLPSLGTGFVLILAGGGPDATDTLPDIRFGSALAYGSGVLFVVGLVAFALSCWFRPAGRP</sequence>
<keyword evidence="1" id="KW-0812">Transmembrane</keyword>
<evidence type="ECO:0008006" key="4">
    <source>
        <dbReference type="Google" id="ProtNLM"/>
    </source>
</evidence>
<dbReference type="RefSeq" id="WP_273988871.1">
    <property type="nucleotide sequence ID" value="NZ_BAABQT010000001.1"/>
</dbReference>
<organism evidence="2 3">
    <name type="scientific">Deinococcus aquaticus</name>
    <dbReference type="NCBI Taxonomy" id="328692"/>
    <lineage>
        <taxon>Bacteria</taxon>
        <taxon>Thermotogati</taxon>
        <taxon>Deinococcota</taxon>
        <taxon>Deinococci</taxon>
        <taxon>Deinococcales</taxon>
        <taxon>Deinococcaceae</taxon>
        <taxon>Deinococcus</taxon>
    </lineage>
</organism>